<feature type="non-terminal residue" evidence="3">
    <location>
        <position position="1"/>
    </location>
</feature>
<proteinExistence type="predicted"/>
<gene>
    <name evidence="3" type="ORF">TGP89_272500B</name>
</gene>
<feature type="region of interest" description="Disordered" evidence="1">
    <location>
        <begin position="39"/>
        <end position="61"/>
    </location>
</feature>
<protein>
    <submittedName>
        <fullName evidence="3">Sugar transporter ST2</fullName>
    </submittedName>
</protein>
<keyword evidence="3" id="KW-0762">Sugar transport</keyword>
<dbReference type="InterPro" id="IPR036259">
    <property type="entry name" value="MFS_trans_sf"/>
</dbReference>
<dbReference type="Proteomes" id="UP000028828">
    <property type="component" value="Unassembled WGS sequence"/>
</dbReference>
<comment type="caution">
    <text evidence="3">The sequence shown here is derived from an EMBL/GenBank/DDBJ whole genome shotgun (WGS) entry which is preliminary data.</text>
</comment>
<evidence type="ECO:0000256" key="1">
    <source>
        <dbReference type="SAM" id="MobiDB-lite"/>
    </source>
</evidence>
<feature type="transmembrane region" description="Helical" evidence="2">
    <location>
        <begin position="6"/>
        <end position="23"/>
    </location>
</feature>
<evidence type="ECO:0000313" key="4">
    <source>
        <dbReference type="Proteomes" id="UP000028828"/>
    </source>
</evidence>
<dbReference type="Gene3D" id="1.20.1250.20">
    <property type="entry name" value="MFS general substrate transporter like domains"/>
    <property type="match status" value="1"/>
</dbReference>
<keyword evidence="2" id="KW-0812">Transmembrane</keyword>
<name>A0A086L581_TOXGO</name>
<dbReference type="VEuPathDB" id="ToxoDB:TGP89_272500B"/>
<dbReference type="AlphaFoldDB" id="A0A086L581"/>
<dbReference type="EMBL" id="AEYI02000113">
    <property type="protein sequence ID" value="KFG51799.1"/>
    <property type="molecule type" value="Genomic_DNA"/>
</dbReference>
<keyword evidence="2" id="KW-1133">Transmembrane helix</keyword>
<keyword evidence="3" id="KW-0813">Transport</keyword>
<sequence length="61" mass="6684">TFGLFAFLNFLALLFVIFVVPEGKGRSLEDVQRNQMSLKSLSRGPGCPQVGAPQKAKDTEE</sequence>
<evidence type="ECO:0000256" key="2">
    <source>
        <dbReference type="SAM" id="Phobius"/>
    </source>
</evidence>
<keyword evidence="2" id="KW-0472">Membrane</keyword>
<reference evidence="3 4" key="1">
    <citation type="submission" date="2014-03" db="EMBL/GenBank/DDBJ databases">
        <authorList>
            <person name="Sibley D."/>
            <person name="Venepally P."/>
            <person name="Karamycheva S."/>
            <person name="Hadjithomas M."/>
            <person name="Khan A."/>
            <person name="Brunk B."/>
            <person name="Roos D."/>
            <person name="Caler E."/>
            <person name="Lorenzi H."/>
        </authorList>
    </citation>
    <scope>NUCLEOTIDE SEQUENCE [LARGE SCALE GENOMIC DNA]</scope>
    <source>
        <strain evidence="4">p89</strain>
    </source>
</reference>
<evidence type="ECO:0000313" key="3">
    <source>
        <dbReference type="EMBL" id="KFG51799.1"/>
    </source>
</evidence>
<organism evidence="3 4">
    <name type="scientific">Toxoplasma gondii p89</name>
    <dbReference type="NCBI Taxonomy" id="943119"/>
    <lineage>
        <taxon>Eukaryota</taxon>
        <taxon>Sar</taxon>
        <taxon>Alveolata</taxon>
        <taxon>Apicomplexa</taxon>
        <taxon>Conoidasida</taxon>
        <taxon>Coccidia</taxon>
        <taxon>Eucoccidiorida</taxon>
        <taxon>Eimeriorina</taxon>
        <taxon>Sarcocystidae</taxon>
        <taxon>Toxoplasma</taxon>
    </lineage>
</organism>
<accession>A0A086L581</accession>